<dbReference type="AlphaFoldDB" id="A0A151U773"/>
<dbReference type="Gramene" id="C.cajan_07562.t">
    <property type="protein sequence ID" value="C.cajan_07562.t"/>
    <property type="gene ID" value="C.cajan_07562"/>
</dbReference>
<evidence type="ECO:0008006" key="3">
    <source>
        <dbReference type="Google" id="ProtNLM"/>
    </source>
</evidence>
<dbReference type="SUPFAM" id="SSF56672">
    <property type="entry name" value="DNA/RNA polymerases"/>
    <property type="match status" value="1"/>
</dbReference>
<dbReference type="PANTHER" id="PTHR33064:SF37">
    <property type="entry name" value="RIBONUCLEASE H"/>
    <property type="match status" value="1"/>
</dbReference>
<dbReference type="InterPro" id="IPR051320">
    <property type="entry name" value="Viral_Replic_Matur_Polypro"/>
</dbReference>
<reference evidence="1 2" key="1">
    <citation type="journal article" date="2012" name="Nat. Biotechnol.">
        <title>Draft genome sequence of pigeonpea (Cajanus cajan), an orphan legume crop of resource-poor farmers.</title>
        <authorList>
            <person name="Varshney R.K."/>
            <person name="Chen W."/>
            <person name="Li Y."/>
            <person name="Bharti A.K."/>
            <person name="Saxena R.K."/>
            <person name="Schlueter J.A."/>
            <person name="Donoghue M.T."/>
            <person name="Azam S."/>
            <person name="Fan G."/>
            <person name="Whaley A.M."/>
            <person name="Farmer A.D."/>
            <person name="Sheridan J."/>
            <person name="Iwata A."/>
            <person name="Tuteja R."/>
            <person name="Penmetsa R.V."/>
            <person name="Wu W."/>
            <person name="Upadhyaya H.D."/>
            <person name="Yang S.P."/>
            <person name="Shah T."/>
            <person name="Saxena K.B."/>
            <person name="Michael T."/>
            <person name="McCombie W.R."/>
            <person name="Yang B."/>
            <person name="Zhang G."/>
            <person name="Yang H."/>
            <person name="Wang J."/>
            <person name="Spillane C."/>
            <person name="Cook D.R."/>
            <person name="May G.D."/>
            <person name="Xu X."/>
            <person name="Jackson S.A."/>
        </authorList>
    </citation>
    <scope>NUCLEOTIDE SEQUENCE [LARGE SCALE GENOMIC DNA]</scope>
    <source>
        <strain evidence="2">cv. Asha</strain>
    </source>
</reference>
<keyword evidence="2" id="KW-1185">Reference proteome</keyword>
<evidence type="ECO:0000313" key="2">
    <source>
        <dbReference type="Proteomes" id="UP000075243"/>
    </source>
</evidence>
<dbReference type="Gene3D" id="3.30.70.270">
    <property type="match status" value="1"/>
</dbReference>
<dbReference type="PANTHER" id="PTHR33064">
    <property type="entry name" value="POL PROTEIN"/>
    <property type="match status" value="1"/>
</dbReference>
<dbReference type="FunFam" id="3.30.70.270:FF:000020">
    <property type="entry name" value="Transposon Tf2-6 polyprotein-like Protein"/>
    <property type="match status" value="1"/>
</dbReference>
<protein>
    <recommendedName>
        <fullName evidence="3">Reverse transcriptase/retrotransposon-derived protein RNase H-like domain-containing protein</fullName>
    </recommendedName>
</protein>
<dbReference type="EMBL" id="CM003604">
    <property type="protein sequence ID" value="KYP75071.1"/>
    <property type="molecule type" value="Genomic_DNA"/>
</dbReference>
<dbReference type="OMA" id="FRCKMEE"/>
<organism evidence="1 2">
    <name type="scientific">Cajanus cajan</name>
    <name type="common">Pigeon pea</name>
    <name type="synonym">Cajanus indicus</name>
    <dbReference type="NCBI Taxonomy" id="3821"/>
    <lineage>
        <taxon>Eukaryota</taxon>
        <taxon>Viridiplantae</taxon>
        <taxon>Streptophyta</taxon>
        <taxon>Embryophyta</taxon>
        <taxon>Tracheophyta</taxon>
        <taxon>Spermatophyta</taxon>
        <taxon>Magnoliopsida</taxon>
        <taxon>eudicotyledons</taxon>
        <taxon>Gunneridae</taxon>
        <taxon>Pentapetalae</taxon>
        <taxon>rosids</taxon>
        <taxon>fabids</taxon>
        <taxon>Fabales</taxon>
        <taxon>Fabaceae</taxon>
        <taxon>Papilionoideae</taxon>
        <taxon>50 kb inversion clade</taxon>
        <taxon>NPAAA clade</taxon>
        <taxon>indigoferoid/millettioid clade</taxon>
        <taxon>Phaseoleae</taxon>
        <taxon>Cajanus</taxon>
    </lineage>
</organism>
<sequence>MDQLKGILVFSRLTVIDIQSFMGLTSYYRWFIKRFFKIVMPLIQLTIKDQSFIWMDACEQYFAKLKKRLTTSLVMVLPNLGEPFEVYYDVSH</sequence>
<accession>A0A151U773</accession>
<dbReference type="InterPro" id="IPR043502">
    <property type="entry name" value="DNA/RNA_pol_sf"/>
</dbReference>
<proteinExistence type="predicted"/>
<dbReference type="InterPro" id="IPR043128">
    <property type="entry name" value="Rev_trsase/Diguanyl_cyclase"/>
</dbReference>
<dbReference type="Proteomes" id="UP000075243">
    <property type="component" value="Chromosome 2"/>
</dbReference>
<name>A0A151U773_CAJCA</name>
<evidence type="ECO:0000313" key="1">
    <source>
        <dbReference type="EMBL" id="KYP75071.1"/>
    </source>
</evidence>
<gene>
    <name evidence="1" type="ORF">KK1_007768</name>
</gene>
<dbReference type="STRING" id="3821.A0A151U773"/>